<comment type="caution">
    <text evidence="1">The sequence shown here is derived from an EMBL/GenBank/DDBJ whole genome shotgun (WGS) entry which is preliminary data.</text>
</comment>
<evidence type="ECO:0000313" key="2">
    <source>
        <dbReference type="Proteomes" id="UP000828941"/>
    </source>
</evidence>
<evidence type="ECO:0000313" key="1">
    <source>
        <dbReference type="EMBL" id="KAI4349595.1"/>
    </source>
</evidence>
<reference evidence="1 2" key="1">
    <citation type="journal article" date="2022" name="DNA Res.">
        <title>Chromosomal-level genome assembly of the orchid tree Bauhinia variegata (Leguminosae; Cercidoideae) supports the allotetraploid origin hypothesis of Bauhinia.</title>
        <authorList>
            <person name="Zhong Y."/>
            <person name="Chen Y."/>
            <person name="Zheng D."/>
            <person name="Pang J."/>
            <person name="Liu Y."/>
            <person name="Luo S."/>
            <person name="Meng S."/>
            <person name="Qian L."/>
            <person name="Wei D."/>
            <person name="Dai S."/>
            <person name="Zhou R."/>
        </authorList>
    </citation>
    <scope>NUCLEOTIDE SEQUENCE [LARGE SCALE GENOMIC DNA]</scope>
    <source>
        <strain evidence="1">BV-YZ2020</strain>
    </source>
</reference>
<accession>A0ACB9PSN3</accession>
<organism evidence="1 2">
    <name type="scientific">Bauhinia variegata</name>
    <name type="common">Purple orchid tree</name>
    <name type="synonym">Phanera variegata</name>
    <dbReference type="NCBI Taxonomy" id="167791"/>
    <lineage>
        <taxon>Eukaryota</taxon>
        <taxon>Viridiplantae</taxon>
        <taxon>Streptophyta</taxon>
        <taxon>Embryophyta</taxon>
        <taxon>Tracheophyta</taxon>
        <taxon>Spermatophyta</taxon>
        <taxon>Magnoliopsida</taxon>
        <taxon>eudicotyledons</taxon>
        <taxon>Gunneridae</taxon>
        <taxon>Pentapetalae</taxon>
        <taxon>rosids</taxon>
        <taxon>fabids</taxon>
        <taxon>Fabales</taxon>
        <taxon>Fabaceae</taxon>
        <taxon>Cercidoideae</taxon>
        <taxon>Cercideae</taxon>
        <taxon>Bauhiniinae</taxon>
        <taxon>Bauhinia</taxon>
    </lineage>
</organism>
<dbReference type="EMBL" id="CM039429">
    <property type="protein sequence ID" value="KAI4349595.1"/>
    <property type="molecule type" value="Genomic_DNA"/>
</dbReference>
<proteinExistence type="predicted"/>
<sequence>MKKEKTQNGVHTPITHTSSHHCRLDTELFEDTLVLHSPLVETQVENFNLDTEIVEDSEPTENMTTVPLCEYEQEVVIDSEDEQMHDRKVAAKVFKDDETVRNALMDFQKRQLMPSCEQTQDREAHSNATTLGKSSVGDNGPSTDAQSSDDKNCLLLPEKVNHERSPEPGELTQAIALEFVDQFVSFNSLILSQGIPHRMATREKSPSVPSARGPQNLANKIKLQTPYEEKGVFRWVDNDQNHSEGGSFSKKTEASSNFGGCVQTYMRKKKGCHPDNQGNRDTCKFEDKIVQEQGTVTKSHNTYKDLDVQPGATRENAEACFGVTHAEDMPDIGLDTQIAAEAMETLAYVSPADCHFNDAHHPGNKLDDSQSDATENKAHLQNCSHGKKSGLKSMKINSKKRNVSACNFSKVTSSSCNHTEKAQHPFLRKIKKNIRSKSSVDKQFGSNTSSPISNGRVSLEEGHSQGDYINFTPAKETKTWDSESKWTGIKDQSSSHRDMNNNVMKEGIPTYKRKWNDSIADHVQLSGDGKCWLPKSSRRIARKGRLNCQIEASAELSSNGNSLIWHFPKGPRGNRKRPKVQGDPNGPTNLCTQSTIVNAKEINTNFNTSQRSTEGQDDISKKSSFPYAPLCDASNIETGKFLLKGIKVSDADNTCYDLHKKPVNKNLPKTSLVKELIRLAVSESRPDRIWKDLRQRRDMTYVRVMFSQHLDDSIIKQQKKILARLNVSVASTSMEATHFIADKFTRTKNMLETMALGKFVVTHLWLESCGQANCFIDEKNYILRDVKKEKEIGFNMAVSLARARQQPLLKGKKVFITPHVKPDKKVMTTLVTAVHGQVVDESQMYADKNDEISDDLLILSCEEDYTICHPLLERGIAIYCSELVLNGIVTQKLELERHQLFMNQIMKKQPRTFNRFGKVYRRRCDRMRSTADNTDWPQRNG</sequence>
<gene>
    <name evidence="1" type="ORF">L6164_010162</name>
</gene>
<protein>
    <submittedName>
        <fullName evidence="1">Uncharacterized protein</fullName>
    </submittedName>
</protein>
<name>A0ACB9PSN3_BAUVA</name>
<dbReference type="Proteomes" id="UP000828941">
    <property type="component" value="Chromosome 4"/>
</dbReference>
<keyword evidence="2" id="KW-1185">Reference proteome</keyword>